<keyword evidence="1" id="KW-0812">Transmembrane</keyword>
<evidence type="ECO:0000259" key="2">
    <source>
        <dbReference type="Pfam" id="PF26514"/>
    </source>
</evidence>
<accession>A0AAE3RAW2</accession>
<keyword evidence="1" id="KW-1133">Transmembrane helix</keyword>
<protein>
    <recommendedName>
        <fullName evidence="2">DUF8173 domain-containing protein</fullName>
    </recommendedName>
</protein>
<keyword evidence="1" id="KW-0472">Membrane</keyword>
<feature type="domain" description="DUF8173" evidence="2">
    <location>
        <begin position="231"/>
        <end position="378"/>
    </location>
</feature>
<evidence type="ECO:0000313" key="3">
    <source>
        <dbReference type="EMBL" id="MDJ1506450.1"/>
    </source>
</evidence>
<evidence type="ECO:0000313" key="4">
    <source>
        <dbReference type="Proteomes" id="UP001232063"/>
    </source>
</evidence>
<dbReference type="Proteomes" id="UP001232063">
    <property type="component" value="Unassembled WGS sequence"/>
</dbReference>
<feature type="transmembrane region" description="Helical" evidence="1">
    <location>
        <begin position="341"/>
        <end position="358"/>
    </location>
</feature>
<gene>
    <name evidence="3" type="ORF">QNI22_37720</name>
</gene>
<dbReference type="Pfam" id="PF26514">
    <property type="entry name" value="DUF8173"/>
    <property type="match status" value="1"/>
</dbReference>
<feature type="transmembrane region" description="Helical" evidence="1">
    <location>
        <begin position="364"/>
        <end position="383"/>
    </location>
</feature>
<proteinExistence type="predicted"/>
<dbReference type="EMBL" id="JASJOU010000022">
    <property type="protein sequence ID" value="MDJ1506450.1"/>
    <property type="molecule type" value="Genomic_DNA"/>
</dbReference>
<sequence>MKKLLLSWLCVIVICQGYAMHIKYGDTITINQPVYEDVYVAAGTVVINAPIHGDLIAGGGTITINDTIDNDILSAGGTIIFNGYVGDDIRCMGGRLHLLKSVAGDVVLSGGKLLINKGVIVGGSLLMSGGSATISGTVRQNIQAAFDSFVFNGLVGKNVDFRGNKLQINGLINGKSILAANQIELGPNARFYGDVSYWNPDEKLDFKHTLKNAKAAFDPSLQVDTGRWHYLGFASSLAVLWYLGAALVLIVLAEYLFDRTFRQAATLVVDQAGKSIGYGLLFFVAVPVSIALFFATLIGIPLGIIVLMAYLTVLVLSHVITSLVASQWLNRQYGLGSWKKSKLIMASLGIFILLKVILSIPFLGWLVNLVIVCQAFGSIVLAGNKKKKMVDTPAIITSMAGL</sequence>
<evidence type="ECO:0000256" key="1">
    <source>
        <dbReference type="SAM" id="Phobius"/>
    </source>
</evidence>
<name>A0AAE3RAW2_9BACT</name>
<dbReference type="AlphaFoldDB" id="A0AAE3RAW2"/>
<keyword evidence="4" id="KW-1185">Reference proteome</keyword>
<reference evidence="3" key="1">
    <citation type="submission" date="2023-05" db="EMBL/GenBank/DDBJ databases">
        <authorList>
            <person name="Zhang X."/>
        </authorList>
    </citation>
    <scope>NUCLEOTIDE SEQUENCE</scope>
    <source>
        <strain evidence="3">BD1B2-1</strain>
    </source>
</reference>
<organism evidence="3 4">
    <name type="scientific">Xanthocytophaga agilis</name>
    <dbReference type="NCBI Taxonomy" id="3048010"/>
    <lineage>
        <taxon>Bacteria</taxon>
        <taxon>Pseudomonadati</taxon>
        <taxon>Bacteroidota</taxon>
        <taxon>Cytophagia</taxon>
        <taxon>Cytophagales</taxon>
        <taxon>Rhodocytophagaceae</taxon>
        <taxon>Xanthocytophaga</taxon>
    </lineage>
</organism>
<dbReference type="RefSeq" id="WP_314519394.1">
    <property type="nucleotide sequence ID" value="NZ_JASJOU010000022.1"/>
</dbReference>
<feature type="transmembrane region" description="Helical" evidence="1">
    <location>
        <begin position="278"/>
        <end position="298"/>
    </location>
</feature>
<feature type="transmembrane region" description="Helical" evidence="1">
    <location>
        <begin position="228"/>
        <end position="257"/>
    </location>
</feature>
<feature type="transmembrane region" description="Helical" evidence="1">
    <location>
        <begin position="304"/>
        <end position="329"/>
    </location>
</feature>
<dbReference type="InterPro" id="IPR058486">
    <property type="entry name" value="DUF8173"/>
</dbReference>
<comment type="caution">
    <text evidence="3">The sequence shown here is derived from an EMBL/GenBank/DDBJ whole genome shotgun (WGS) entry which is preliminary data.</text>
</comment>